<dbReference type="InterPro" id="IPR000055">
    <property type="entry name" value="Restrct_endonuc_typeI_TRD"/>
</dbReference>
<dbReference type="SUPFAM" id="SSF116734">
    <property type="entry name" value="DNA methylase specificity domain"/>
    <property type="match status" value="2"/>
</dbReference>
<evidence type="ECO:0000256" key="2">
    <source>
        <dbReference type="ARBA" id="ARBA00022747"/>
    </source>
</evidence>
<dbReference type="PANTHER" id="PTHR30408:SF12">
    <property type="entry name" value="TYPE I RESTRICTION ENZYME MJAVIII SPECIFICITY SUBUNIT"/>
    <property type="match status" value="1"/>
</dbReference>
<evidence type="ECO:0000313" key="5">
    <source>
        <dbReference type="EMBL" id="BCS81645.1"/>
    </source>
</evidence>
<feature type="domain" description="Type I restriction modification DNA specificity" evidence="4">
    <location>
        <begin position="5"/>
        <end position="55"/>
    </location>
</feature>
<evidence type="ECO:0000256" key="3">
    <source>
        <dbReference type="ARBA" id="ARBA00023125"/>
    </source>
</evidence>
<gene>
    <name evidence="5" type="ORF">CaldiYA01_16050</name>
</gene>
<dbReference type="EMBL" id="AP024480">
    <property type="protein sequence ID" value="BCS81645.1"/>
    <property type="molecule type" value="Genomic_DNA"/>
</dbReference>
<reference evidence="5 6" key="1">
    <citation type="submission" date="2021-02" db="EMBL/GenBank/DDBJ databases">
        <title>Nitrogen-fixing ability and nitrogen fixation related genes of thermophilic fermentative bacteria in the genus Caldicellulosiruptor.</title>
        <authorList>
            <person name="Chen Y."/>
            <person name="Nishihara A."/>
            <person name="Haruta S."/>
        </authorList>
    </citation>
    <scope>NUCLEOTIDE SEQUENCE [LARGE SCALE GENOMIC DNA]</scope>
    <source>
        <strain evidence="5 6">YA01</strain>
    </source>
</reference>
<comment type="similarity">
    <text evidence="1">Belongs to the type-I restriction system S methylase family.</text>
</comment>
<feature type="domain" description="Type I restriction modification DNA specificity" evidence="4">
    <location>
        <begin position="108"/>
        <end position="285"/>
    </location>
</feature>
<dbReference type="Proteomes" id="UP000663623">
    <property type="component" value="Chromosome"/>
</dbReference>
<proteinExistence type="inferred from homology"/>
<evidence type="ECO:0000256" key="1">
    <source>
        <dbReference type="ARBA" id="ARBA00010923"/>
    </source>
</evidence>
<evidence type="ECO:0000259" key="4">
    <source>
        <dbReference type="Pfam" id="PF01420"/>
    </source>
</evidence>
<evidence type="ECO:0000313" key="6">
    <source>
        <dbReference type="Proteomes" id="UP000663623"/>
    </source>
</evidence>
<dbReference type="InterPro" id="IPR044946">
    <property type="entry name" value="Restrct_endonuc_typeI_TRD_sf"/>
</dbReference>
<organism evidence="5 6">
    <name type="scientific">Caldicellulosiruptor diazotrophicus</name>
    <dbReference type="NCBI Taxonomy" id="2806205"/>
    <lineage>
        <taxon>Bacteria</taxon>
        <taxon>Bacillati</taxon>
        <taxon>Bacillota</taxon>
        <taxon>Bacillota incertae sedis</taxon>
        <taxon>Caldicellulosiruptorales</taxon>
        <taxon>Caldicellulosiruptoraceae</taxon>
        <taxon>Caldicellulosiruptor</taxon>
    </lineage>
</organism>
<dbReference type="Gene3D" id="3.90.220.20">
    <property type="entry name" value="DNA methylase specificity domains"/>
    <property type="match status" value="2"/>
</dbReference>
<keyword evidence="6" id="KW-1185">Reference proteome</keyword>
<accession>A0ABM7NND2</accession>
<dbReference type="InterPro" id="IPR052021">
    <property type="entry name" value="Type-I_RS_S_subunit"/>
</dbReference>
<dbReference type="Pfam" id="PF01420">
    <property type="entry name" value="Methylase_S"/>
    <property type="match status" value="2"/>
</dbReference>
<keyword evidence="2" id="KW-0680">Restriction system</keyword>
<dbReference type="PANTHER" id="PTHR30408">
    <property type="entry name" value="TYPE-1 RESTRICTION ENZYME ECOKI SPECIFICITY PROTEIN"/>
    <property type="match status" value="1"/>
</dbReference>
<protein>
    <recommendedName>
        <fullName evidence="4">Type I restriction modification DNA specificity domain-containing protein</fullName>
    </recommendedName>
</protein>
<keyword evidence="3" id="KW-0238">DNA-binding</keyword>
<sequence length="310" mass="35954">MAFQKSDVEAIGEGSTFQAITKSQIFNFKVLLPPLPEQRKIAEILETIDNAIEKTDAIIEKYKRIKQGLMQDLLTKGVVSEGEGESERWRLRDENIDKFKDSPLGRIPEEWEVVRLEEVVEINPETLNLKNKDMTINYIDIESIEDYKVKNYKTFKVSEAPSRAQRIVKEKDVLVSTVRPNLKSFAIITKDKNNFICSTGFAVLRSKNNLSSEYLFYYTQFDYYFLNQVLPIIVGSNYPAINSYELKTFFIPLPPIPEQQRIASILSQIDEVIEKEQAYKEKLERIKKGLMEDLLTGKVRVNHLIEEEEK</sequence>
<name>A0ABM7NND2_9FIRM</name>